<dbReference type="EMBL" id="SNRW01045456">
    <property type="protein sequence ID" value="KAA6320725.1"/>
    <property type="molecule type" value="Genomic_DNA"/>
</dbReference>
<name>A0A5J4QGN4_9EUKA</name>
<accession>A0A5J4QGN4</accession>
<evidence type="ECO:0000313" key="2">
    <source>
        <dbReference type="EMBL" id="KAA6320725.1"/>
    </source>
</evidence>
<feature type="region of interest" description="Disordered" evidence="1">
    <location>
        <begin position="111"/>
        <end position="135"/>
    </location>
</feature>
<proteinExistence type="predicted"/>
<gene>
    <name evidence="2" type="ORF">EZS28_054646</name>
</gene>
<sequence length="170" mass="18625">MISSAQKAFGQFIFNSSLEGDSNDIDDGLSLFGKSNIELCDHLDRLKKQGTKLTQQTKARLSALSPFQTHVILPSAFIEAEIVGRTNPISNGYIDSILTKAAKNSSELIENEGTNTGMNQQQETEQKLQGGNRSGLKKNYNINYNTVNSPSEATTPKGITTKTIYYTDNV</sequence>
<evidence type="ECO:0000256" key="1">
    <source>
        <dbReference type="SAM" id="MobiDB-lite"/>
    </source>
</evidence>
<dbReference type="AlphaFoldDB" id="A0A5J4QGN4"/>
<reference evidence="2 3" key="1">
    <citation type="submission" date="2019-03" db="EMBL/GenBank/DDBJ databases">
        <title>Single cell metagenomics reveals metabolic interactions within the superorganism composed of flagellate Streblomastix strix and complex community of Bacteroidetes bacteria on its surface.</title>
        <authorList>
            <person name="Treitli S.C."/>
            <person name="Kolisko M."/>
            <person name="Husnik F."/>
            <person name="Keeling P."/>
            <person name="Hampl V."/>
        </authorList>
    </citation>
    <scope>NUCLEOTIDE SEQUENCE [LARGE SCALE GENOMIC DNA]</scope>
    <source>
        <strain evidence="2">ST1C</strain>
    </source>
</reference>
<protein>
    <submittedName>
        <fullName evidence="2">Uncharacterized protein</fullName>
    </submittedName>
</protein>
<feature type="non-terminal residue" evidence="2">
    <location>
        <position position="170"/>
    </location>
</feature>
<comment type="caution">
    <text evidence="2">The sequence shown here is derived from an EMBL/GenBank/DDBJ whole genome shotgun (WGS) entry which is preliminary data.</text>
</comment>
<organism evidence="2 3">
    <name type="scientific">Streblomastix strix</name>
    <dbReference type="NCBI Taxonomy" id="222440"/>
    <lineage>
        <taxon>Eukaryota</taxon>
        <taxon>Metamonada</taxon>
        <taxon>Preaxostyla</taxon>
        <taxon>Oxymonadida</taxon>
        <taxon>Streblomastigidae</taxon>
        <taxon>Streblomastix</taxon>
    </lineage>
</organism>
<feature type="compositionally biased region" description="Polar residues" evidence="1">
    <location>
        <begin position="111"/>
        <end position="131"/>
    </location>
</feature>
<dbReference type="Proteomes" id="UP000324800">
    <property type="component" value="Unassembled WGS sequence"/>
</dbReference>
<evidence type="ECO:0000313" key="3">
    <source>
        <dbReference type="Proteomes" id="UP000324800"/>
    </source>
</evidence>